<feature type="region of interest" description="Disordered" evidence="1">
    <location>
        <begin position="780"/>
        <end position="803"/>
    </location>
</feature>
<evidence type="ECO:0000256" key="1">
    <source>
        <dbReference type="SAM" id="MobiDB-lite"/>
    </source>
</evidence>
<accession>A0A1I7Z616</accession>
<evidence type="ECO:0000313" key="2">
    <source>
        <dbReference type="Proteomes" id="UP000095287"/>
    </source>
</evidence>
<evidence type="ECO:0000313" key="3">
    <source>
        <dbReference type="WBParaSite" id="L893_g23202.t2"/>
    </source>
</evidence>
<feature type="compositionally biased region" description="Polar residues" evidence="1">
    <location>
        <begin position="239"/>
        <end position="257"/>
    </location>
</feature>
<organism evidence="2 3">
    <name type="scientific">Steinernema glaseri</name>
    <dbReference type="NCBI Taxonomy" id="37863"/>
    <lineage>
        <taxon>Eukaryota</taxon>
        <taxon>Metazoa</taxon>
        <taxon>Ecdysozoa</taxon>
        <taxon>Nematoda</taxon>
        <taxon>Chromadorea</taxon>
        <taxon>Rhabditida</taxon>
        <taxon>Tylenchina</taxon>
        <taxon>Panagrolaimomorpha</taxon>
        <taxon>Strongyloidoidea</taxon>
        <taxon>Steinernematidae</taxon>
        <taxon>Steinernema</taxon>
    </lineage>
</organism>
<feature type="region of interest" description="Disordered" evidence="1">
    <location>
        <begin position="237"/>
        <end position="264"/>
    </location>
</feature>
<reference evidence="3" key="1">
    <citation type="submission" date="2016-11" db="UniProtKB">
        <authorList>
            <consortium name="WormBaseParasite"/>
        </authorList>
    </citation>
    <scope>IDENTIFICATION</scope>
</reference>
<protein>
    <submittedName>
        <fullName evidence="3">CUB domain-containing protein</fullName>
    </submittedName>
</protein>
<name>A0A1I7Z616_9BILA</name>
<dbReference type="AlphaFoldDB" id="A0A1I7Z616"/>
<dbReference type="Proteomes" id="UP000095287">
    <property type="component" value="Unplaced"/>
</dbReference>
<keyword evidence="2" id="KW-1185">Reference proteome</keyword>
<dbReference type="WBParaSite" id="L893_g23202.t2">
    <property type="protein sequence ID" value="L893_g23202.t2"/>
    <property type="gene ID" value="L893_g23202"/>
</dbReference>
<sequence length="890" mass="96572">MAGERTEPFDGTGNGIVLERLPRRSEMEKNWMEKWSSLELLVALKRMDYGPSLAAVFPLLSAASAAAKTMTAIQNRKSRLSLSPSPSIVPPRRPSLFARHSHTAARRIHANATKQQQIRPRIIPWGVLTGAFPPEAMALFSSCGAVHCCYVFVSFSGSPSVRSPIVRSSEVLSLEFPNANKDVPGTAQRCSVATSQRGAKALLGVRDSRASSSRSVRFPQLRVLAFSVDADAGRKPLATRSSASVVDQPTATNMKQTSRAEKASIGGALDGSVEGSAPCPAWAKTSSNLGLVRSPADRSAVSCCGDKRELLQNMPSGAFSPFLEIRALNPTTMSYEVTGTNCRWAVPCRGNVVFDGSFTVRTIVLLQSNYPEMASDLYDSVCAGALSSAPNVADSAPPVPFLRLSVHLLPYHRRPDARAFLLVYIRCMYSASLRLLVRGSVAAAVIIILLAIQRPLRRSSRHRHHYQAPAATLLRRPRRPLNRSPAAPAAQGCVALYALMAEVINRVDDTAADARIQNRALPKQQHPHAREAALPNPFVLFRGVNLTDRSKGFVRAPWRRAKTTKIEAAPGAPSRYFGVIFVEAQTTILPSSSRLFIARQDDGDVARVAGNLRPPARCKTTLSYFGVASRRSLTQDFEFLGSSLFFEDSTPHSPTLKKLNHSTTTCLWPGRENGDPTEDHTACSGESRKKRIGMIRRPAFDHLCYTFAFTGGGGGASSFLARGRRRGKHLPLKRCMLCMPPPPTPHSLAVVVVAAARGTESTYAFTYTLATHIHPYDHPKNARASLPRSSSRRRRFFRPPTPPPASLAAVAEAGQPGLRRRRSSCSMRLFSAAAGPLPLQWPGSSSSAVLHLSPIPTDVVAPGVIFELLDPMLQLGIRGLGVRPPPANLQ</sequence>
<proteinExistence type="predicted"/>